<dbReference type="EC" id="3.6.1.62" evidence="8"/>
<sequence length="317" mass="35020">MDNVYAGLGAPHGAWREDEACDFPALSVSQSITGHFCASHEDEATVCCGLDQNQFVISDSEFPGSTQILLKRPSFCPIKHLEERQAAALPEALRGRGVDVGVAVILQSVDRRVLLTRRAKNLSIFPNIWVPPGERTRMKLAGLRELQEETGLRLEPGEFSWRMLGLWESVYPPMLSRGLPRRHHIVVYLLLLSTESHQQLQTRIKADESEVSAYAWLEPHVLECIAAVEDGAENTERIPNNLPTTIEATELSGGSAQPTELPAATFLNTAPAAGEDVERVSTGTRFALRLWAQLEHLFFCPLGYLNPGTAEVLSTAW</sequence>
<dbReference type="InterPro" id="IPR033716">
    <property type="entry name" value="Nudt17_dom"/>
</dbReference>
<protein>
    <recommendedName>
        <fullName evidence="11">m7GpppN-mRNA hydrolase NUDT17</fullName>
        <ecNumber evidence="8">3.6.1.62</ecNumber>
    </recommendedName>
    <alternativeName>
        <fullName evidence="12">Nucleoside diphosphate-linked moiety X motif 17</fullName>
    </alternativeName>
</protein>
<comment type="function">
    <text evidence="10">Acts as a decapping enzyme capable of hydrolyzing monomethylated capped RNAs (in vitro). Hydrolyzes monomethylated capped RNA after alpha and beta phosphates to form N(7)-methyl-GDP. Shows low activity towards unmethylated capped RNA.</text>
</comment>
<evidence type="ECO:0000256" key="4">
    <source>
        <dbReference type="ARBA" id="ARBA00022723"/>
    </source>
</evidence>
<dbReference type="InterPro" id="IPR000086">
    <property type="entry name" value="NUDIX_hydrolase_dom"/>
</dbReference>
<proteinExistence type="inferred from homology"/>
<dbReference type="GO" id="GO:0046872">
    <property type="term" value="F:metal ion binding"/>
    <property type="evidence" value="ECO:0007669"/>
    <property type="project" value="UniProtKB-KW"/>
</dbReference>
<dbReference type="AlphaFoldDB" id="A0A8C0IZX0"/>
<dbReference type="PROSITE" id="PS51462">
    <property type="entry name" value="NUDIX"/>
    <property type="match status" value="1"/>
</dbReference>
<dbReference type="GO" id="GO:0140933">
    <property type="term" value="F:5'-(N(7)-methylguanosine 5'-triphospho)-[mRNA] hydrolase activity"/>
    <property type="evidence" value="ECO:0007669"/>
    <property type="project" value="UniProtKB-EC"/>
</dbReference>
<feature type="domain" description="Nudix hydrolase" evidence="13">
    <location>
        <begin position="95"/>
        <end position="239"/>
    </location>
</feature>
<dbReference type="GO" id="GO:0110154">
    <property type="term" value="P:RNA decapping"/>
    <property type="evidence" value="ECO:0007669"/>
    <property type="project" value="Ensembl"/>
</dbReference>
<dbReference type="GO" id="GO:0005829">
    <property type="term" value="C:cytosol"/>
    <property type="evidence" value="ECO:0007669"/>
    <property type="project" value="TreeGrafter"/>
</dbReference>
<reference evidence="14" key="1">
    <citation type="submission" date="2025-08" db="UniProtKB">
        <authorList>
            <consortium name="Ensembl"/>
        </authorList>
    </citation>
    <scope>IDENTIFICATION</scope>
</reference>
<keyword evidence="5" id="KW-0378">Hydrolase</keyword>
<evidence type="ECO:0000256" key="9">
    <source>
        <dbReference type="ARBA" id="ARBA00093205"/>
    </source>
</evidence>
<comment type="cofactor">
    <cofactor evidence="2">
        <name>Mg(2+)</name>
        <dbReference type="ChEBI" id="CHEBI:18420"/>
    </cofactor>
</comment>
<evidence type="ECO:0000256" key="7">
    <source>
        <dbReference type="ARBA" id="ARBA00023211"/>
    </source>
</evidence>
<evidence type="ECO:0000256" key="2">
    <source>
        <dbReference type="ARBA" id="ARBA00001946"/>
    </source>
</evidence>
<dbReference type="GeneTree" id="ENSGT00390000013847"/>
<dbReference type="Pfam" id="PF00293">
    <property type="entry name" value="NUDIX"/>
    <property type="match status" value="1"/>
</dbReference>
<evidence type="ECO:0000256" key="6">
    <source>
        <dbReference type="ARBA" id="ARBA00022842"/>
    </source>
</evidence>
<dbReference type="CDD" id="cd04694">
    <property type="entry name" value="NUDIX_Nudt17"/>
    <property type="match status" value="1"/>
</dbReference>
<dbReference type="PANTHER" id="PTHR42904">
    <property type="entry name" value="NUDIX HYDROLASE, NUDC SUBFAMILY"/>
    <property type="match status" value="1"/>
</dbReference>
<evidence type="ECO:0000256" key="11">
    <source>
        <dbReference type="ARBA" id="ARBA00093621"/>
    </source>
</evidence>
<dbReference type="Proteomes" id="UP000694404">
    <property type="component" value="Unplaced"/>
</dbReference>
<evidence type="ECO:0000259" key="13">
    <source>
        <dbReference type="PROSITE" id="PS51462"/>
    </source>
</evidence>
<dbReference type="SUPFAM" id="SSF55811">
    <property type="entry name" value="Nudix"/>
    <property type="match status" value="1"/>
</dbReference>
<dbReference type="GO" id="GO:0006742">
    <property type="term" value="P:NADP+ catabolic process"/>
    <property type="evidence" value="ECO:0007669"/>
    <property type="project" value="TreeGrafter"/>
</dbReference>
<organism evidence="14 15">
    <name type="scientific">Chelonoidis abingdonii</name>
    <name type="common">Abingdon island giant tortoise</name>
    <name type="synonym">Testudo abingdonii</name>
    <dbReference type="NCBI Taxonomy" id="106734"/>
    <lineage>
        <taxon>Eukaryota</taxon>
        <taxon>Metazoa</taxon>
        <taxon>Chordata</taxon>
        <taxon>Craniata</taxon>
        <taxon>Vertebrata</taxon>
        <taxon>Euteleostomi</taxon>
        <taxon>Archelosauria</taxon>
        <taxon>Testudinata</taxon>
        <taxon>Testudines</taxon>
        <taxon>Cryptodira</taxon>
        <taxon>Durocryptodira</taxon>
        <taxon>Testudinoidea</taxon>
        <taxon>Testudinidae</taxon>
        <taxon>Chelonoidis</taxon>
    </lineage>
</organism>
<comment type="similarity">
    <text evidence="3">Belongs to the Nudix hydrolase family.</text>
</comment>
<evidence type="ECO:0000256" key="12">
    <source>
        <dbReference type="ARBA" id="ARBA00093663"/>
    </source>
</evidence>
<accession>A0A8C0IZX0</accession>
<name>A0A8C0IZX0_CHEAB</name>
<evidence type="ECO:0000256" key="10">
    <source>
        <dbReference type="ARBA" id="ARBA00093415"/>
    </source>
</evidence>
<evidence type="ECO:0000256" key="8">
    <source>
        <dbReference type="ARBA" id="ARBA00026102"/>
    </source>
</evidence>
<evidence type="ECO:0000313" key="15">
    <source>
        <dbReference type="Proteomes" id="UP000694404"/>
    </source>
</evidence>
<reference evidence="14" key="2">
    <citation type="submission" date="2025-09" db="UniProtKB">
        <authorList>
            <consortium name="Ensembl"/>
        </authorList>
    </citation>
    <scope>IDENTIFICATION</scope>
</reference>
<dbReference type="InterPro" id="IPR050241">
    <property type="entry name" value="NAD-cap_RNA_hydrolase_NudC"/>
</dbReference>
<dbReference type="GO" id="GO:0035529">
    <property type="term" value="F:NADH pyrophosphatase activity"/>
    <property type="evidence" value="ECO:0007669"/>
    <property type="project" value="TreeGrafter"/>
</dbReference>
<keyword evidence="4" id="KW-0479">Metal-binding</keyword>
<evidence type="ECO:0000256" key="5">
    <source>
        <dbReference type="ARBA" id="ARBA00022801"/>
    </source>
</evidence>
<keyword evidence="6" id="KW-0460">Magnesium</keyword>
<dbReference type="GO" id="GO:0019677">
    <property type="term" value="P:NAD+ catabolic process"/>
    <property type="evidence" value="ECO:0007669"/>
    <property type="project" value="TreeGrafter"/>
</dbReference>
<dbReference type="PANTHER" id="PTHR42904:SF1">
    <property type="entry name" value="NUCLEOSIDE DIPHOSPHATE-LINKED MOIETY X MOTIF 17"/>
    <property type="match status" value="1"/>
</dbReference>
<evidence type="ECO:0000313" key="14">
    <source>
        <dbReference type="Ensembl" id="ENSCABP00000024845.1"/>
    </source>
</evidence>
<dbReference type="OMA" id="AKEEWNM"/>
<keyword evidence="15" id="KW-1185">Reference proteome</keyword>
<comment type="catalytic activity">
    <reaction evidence="9">
        <text>a 5'-end (N(7)-methyl 5'-triphosphoguanosine)-ribonucleoside in mRNA + H2O = N(7)-methyl-GDP + a 5'-end phospho-ribonucleoside in mRNA + 2 H(+)</text>
        <dbReference type="Rhea" id="RHEA:67484"/>
        <dbReference type="Rhea" id="RHEA-COMP:15692"/>
        <dbReference type="Rhea" id="RHEA-COMP:17167"/>
        <dbReference type="ChEBI" id="CHEBI:15377"/>
        <dbReference type="ChEBI" id="CHEBI:15378"/>
        <dbReference type="ChEBI" id="CHEBI:63714"/>
        <dbReference type="ChEBI" id="CHEBI:138282"/>
        <dbReference type="ChEBI" id="CHEBI:156461"/>
        <dbReference type="EC" id="3.6.1.62"/>
    </reaction>
</comment>
<dbReference type="Ensembl" id="ENSCABT00000027227.1">
    <property type="protein sequence ID" value="ENSCABP00000024845.1"/>
    <property type="gene ID" value="ENSCABG00000018301.1"/>
</dbReference>
<dbReference type="GO" id="GO:0005777">
    <property type="term" value="C:peroxisome"/>
    <property type="evidence" value="ECO:0007669"/>
    <property type="project" value="TreeGrafter"/>
</dbReference>
<evidence type="ECO:0000256" key="1">
    <source>
        <dbReference type="ARBA" id="ARBA00001936"/>
    </source>
</evidence>
<gene>
    <name evidence="14" type="primary">NUDT17</name>
</gene>
<evidence type="ECO:0000256" key="3">
    <source>
        <dbReference type="ARBA" id="ARBA00005582"/>
    </source>
</evidence>
<dbReference type="InterPro" id="IPR015797">
    <property type="entry name" value="NUDIX_hydrolase-like_dom_sf"/>
</dbReference>
<keyword evidence="7" id="KW-0464">Manganese</keyword>
<comment type="cofactor">
    <cofactor evidence="1">
        <name>Mn(2+)</name>
        <dbReference type="ChEBI" id="CHEBI:29035"/>
    </cofactor>
</comment>
<dbReference type="Gene3D" id="3.90.79.10">
    <property type="entry name" value="Nucleoside Triphosphate Pyrophosphohydrolase"/>
    <property type="match status" value="1"/>
</dbReference>